<gene>
    <name evidence="3" type="ORF">TUM4630_05030</name>
</gene>
<evidence type="ECO:0000259" key="2">
    <source>
        <dbReference type="Pfam" id="PF22106"/>
    </source>
</evidence>
<dbReference type="RefSeq" id="WP_119976935.1">
    <property type="nucleotide sequence ID" value="NZ_BPFB01000004.1"/>
</dbReference>
<dbReference type="EMBL" id="BPFB01000004">
    <property type="protein sequence ID" value="GIU42917.1"/>
    <property type="molecule type" value="Genomic_DNA"/>
</dbReference>
<sequence length="248" mass="28775">MNFLTVQQAFIDYIRDPALPLPPGTDKRRMQIYRELFFNNIKGFISSGFPVLCSLYEEDDWNALVQDFFMHHECQTPIFIEIAQEFLLFLQHEYQPNKHDAPFMLELAHYEWLELLVATVPAQPIQHPFSSSELENTTLCLNVAAQVAQYHFDVQHISPSYRPLNPGTQPQFFCIYRDAQDEVCFLQLNPLTAQVLAYIGQSNGVTFREVCQWLKQTFNQMDGDMLVNGSRQMLIEMSDKNIVLAQRG</sequence>
<proteinExistence type="predicted"/>
<evidence type="ECO:0000313" key="3">
    <source>
        <dbReference type="EMBL" id="GIU42917.1"/>
    </source>
</evidence>
<dbReference type="Pfam" id="PF09836">
    <property type="entry name" value="DUF2063"/>
    <property type="match status" value="1"/>
</dbReference>
<comment type="caution">
    <text evidence="3">The sequence shown here is derived from an EMBL/GenBank/DDBJ whole genome shotgun (WGS) entry which is preliminary data.</text>
</comment>
<feature type="domain" description="NGO1945-like C-terminal" evidence="2">
    <location>
        <begin position="144"/>
        <end position="236"/>
    </location>
</feature>
<feature type="domain" description="Putative DNA-binding" evidence="1">
    <location>
        <begin position="6"/>
        <end position="90"/>
    </location>
</feature>
<dbReference type="Pfam" id="PF22106">
    <property type="entry name" value="NGO1945_C"/>
    <property type="match status" value="1"/>
</dbReference>
<protein>
    <submittedName>
        <fullName evidence="3">DUF2063 domain-containing protein</fullName>
    </submittedName>
</protein>
<dbReference type="Gene3D" id="1.10.150.690">
    <property type="entry name" value="DUF2063"/>
    <property type="match status" value="1"/>
</dbReference>
<organism evidence="3 4">
    <name type="scientific">Shewanella algidipiscicola</name>
    <dbReference type="NCBI Taxonomy" id="614070"/>
    <lineage>
        <taxon>Bacteria</taxon>
        <taxon>Pseudomonadati</taxon>
        <taxon>Pseudomonadota</taxon>
        <taxon>Gammaproteobacteria</taxon>
        <taxon>Alteromonadales</taxon>
        <taxon>Shewanellaceae</taxon>
        <taxon>Shewanella</taxon>
    </lineage>
</organism>
<dbReference type="InterPro" id="IPR018640">
    <property type="entry name" value="DUF2063"/>
</dbReference>
<dbReference type="Proteomes" id="UP000761574">
    <property type="component" value="Unassembled WGS sequence"/>
</dbReference>
<evidence type="ECO:0000259" key="1">
    <source>
        <dbReference type="Pfam" id="PF09836"/>
    </source>
</evidence>
<keyword evidence="4" id="KW-1185">Reference proteome</keyword>
<dbReference type="Gene3D" id="3.90.930.50">
    <property type="match status" value="1"/>
</dbReference>
<dbReference type="InterPro" id="IPR054098">
    <property type="entry name" value="NGO1945-like_C"/>
</dbReference>
<name>A0ABQ4P613_9GAMM</name>
<accession>A0ABQ4P613</accession>
<dbReference type="InterPro" id="IPR044922">
    <property type="entry name" value="DUF2063_N_sf"/>
</dbReference>
<reference evidence="3 4" key="1">
    <citation type="submission" date="2021-05" db="EMBL/GenBank/DDBJ databases">
        <title>Molecular characterization for Shewanella algae harboring chromosomal blaOXA-55-like strains isolated from clinical and environment sample.</title>
        <authorList>
            <person name="Ohama Y."/>
            <person name="Aoki K."/>
            <person name="Harada S."/>
            <person name="Moriya K."/>
            <person name="Ishii Y."/>
            <person name="Tateda K."/>
        </authorList>
    </citation>
    <scope>NUCLEOTIDE SEQUENCE [LARGE SCALE GENOMIC DNA]</scope>
    <source>
        <strain evidence="3 4">LMG 23746</strain>
    </source>
</reference>
<evidence type="ECO:0000313" key="4">
    <source>
        <dbReference type="Proteomes" id="UP000761574"/>
    </source>
</evidence>